<keyword evidence="3 9" id="KW-0547">Nucleotide-binding</keyword>
<dbReference type="InterPro" id="IPR036322">
    <property type="entry name" value="WD40_repeat_dom_sf"/>
</dbReference>
<dbReference type="Gene3D" id="1.20.58.530">
    <property type="match status" value="1"/>
</dbReference>
<sequence>MEPTNKCVVGTKIFIKHKEKVWISAEIIKEDTDIVVKTDDDEIVNLKEGDEFLLRNTDIFNSNGLSAPPDLTKLTHLHEASVLHSLNIRFDIDEIYTFTGPILIAINPFKHIKNLYSDNILEKHIQPIKSKSPHIFATSNSAYLGMCKNNKSQTILISGESGAGKTESTKYVMKFLACAGSDIKKRSLIESQVLESNPLLEAFGNAKTLRNNNSSRFGKYIELHFDICNNGYVKGKLYGAKILTYLLEKVRVCDQQEGERNYHIFYQLCSAVQYYKNKKLNLENDDNNYDDEYYYFPSCDKFKQKENVKQIKINLKKFKDHLNFRYLTKSSVYELNDVNELEEFESTVYAMQVVGIEENEQNQIFKILEGILYIGNILFNNDDNKEESSILESTYEDLKNAAYLLDIDADTLKDALCYKTIIANNEHYKKPVTSAMASDIRDALARAIYGCLFLKLVERTNESIGLIKDVNLFCGVLDIFGFESFPVNSFEQLCINYTNECLQYFFNNFIFKCEEKLYIEEGIKWSSLDFPDNKDCVDILQNKPFGIFCMLDEESFIPGGKDKTFCNKIISKHVNNKRFESIKTDPNSFIIVHFAGKVMYNSCGFLEKNKDQLSDDAQNVLLKSQNEYIHNLFKKYLRRNFEKKRFATVSSEFKQQLDVLMTRINQTEPHFIRCIKPNSKNVPDIFDRHSVNEQLKYGGVLQAIKVSRAGYPVRLTHQNCINEYYILLTKDEKINFSKYYGDKSLSEKANYILSKLENREKIQDYMKSLKHIRQKKNQENIFYGSVLKKQYTKNSNLIEKKNNTRYENNTLNDIIEDDKFIWYVGKTLSFFKIEAYNILLTMRQDFRSLNAIIIQKNYKCYIEKKKYKLLKKKIITIQRWIRNVLTILKKKKIIMINAQELICSYIYTYALRKKFLYKKKCAIIIQSAFRGYLIRQSYKIYRTNYYASKIQAMWKCKKERIKYLKLIESTKKIQLKWKGILARRQLRRLKDEAKEVGALLSKNQILMDELKNEKSEKFEIENKLLKASANSQKLTKRIEALEQINKNNELVIKNLVEKVEKLSLKQKGEIAEKGAGKNAEENAGKNAEENAGKNISDNNKISRKQDSGSDHNLFKLLDKIKKLEIQNEEYVKKNALLNERYNKLLNIFSYFKGKHNLINDSNEKNIPNNMKREQLNIINSMLYNEIYEQNLMGNKIDINYGSSSIVKDKKEMSDNNNITEFKEHKNLTKIGNKTRDDVIDILICGPKGVGKTSLMEDLFVRLGDENNLNILRKKNKKKEIGNINHPNYNTYIVNHKLSQIKIVDCGYSDNTSSEEILFEYIKNSICIIIVFDSTNKESIIPALHLLQEASLINVKKSTKLYLLENIFNEKINLNPNVNDVSYAQKVSKTCNATYIRALDIYDILNDYVNRITTNSTYFLNNFISEETISKNMFINSKHFHTHDSSNNDNNIIEHLDRSNSRWFQNENRYKENIKNGNNCILGKTDEYFHNFDKFDKFGKFDKIQEGEINLLRHQSSTQSVNNIQDNKDIENKNLIYIKNENDIYRESYDKYSTNNLGKKKQIIQLLRESLPHNNYVYNSKKYNTELGKGLQPVYEIMIKDNTPITYLCIGQNSINKNYTILAVGCKDGIIYIYKCFRTKMEQSDTFQTRGQENETINNSNHEKELVRNRKKGNLSNEEVNNSELSNPEEEEEDENNTIEYINETIKDESSFTLSEDNSMSTVLLSKLLGHRKAITCLVFSFSEDKIISSSIDRTIKIWEVSTGFLLKVFSDSSATLSVLLFPTNLDIFLCSNCTSLLRMVNLNSGQVYQKIKVESEIRALEMDYTCLNIFAGSKNGTIYLLECLYNERVEIKFRFLFSLLPITCIKFVPRKYIHTPPTIIVNSCDNHIGIIECVYGNKGIITNLSVKHRIRINHALLPIRSCYTKFGGGWLVSGSEDGNIYVCSLLPQSNYKLILLKHHKVSLEMRRPLYRTFICFILLYFALFFYFFYFYFFFFRPQSCQLW</sequence>
<dbReference type="SUPFAM" id="SSF52540">
    <property type="entry name" value="P-loop containing nucleoside triphosphate hydrolases"/>
    <property type="match status" value="3"/>
</dbReference>
<dbReference type="PROSITE" id="PS51456">
    <property type="entry name" value="MYOSIN_MOTOR"/>
    <property type="match status" value="1"/>
</dbReference>
<keyword evidence="1 8" id="KW-0853">WD repeat</keyword>
<evidence type="ECO:0000256" key="5">
    <source>
        <dbReference type="ARBA" id="ARBA00023123"/>
    </source>
</evidence>
<dbReference type="SUPFAM" id="SSF50978">
    <property type="entry name" value="WD40 repeat-like"/>
    <property type="match status" value="1"/>
</dbReference>
<dbReference type="Gene3D" id="1.20.5.190">
    <property type="match status" value="3"/>
</dbReference>
<feature type="domain" description="Myosin motor" evidence="13">
    <location>
        <begin position="66"/>
        <end position="844"/>
    </location>
</feature>
<feature type="region of interest" description="Actin-binding" evidence="9">
    <location>
        <begin position="657"/>
        <end position="679"/>
    </location>
</feature>
<feature type="compositionally biased region" description="Basic and acidic residues" evidence="11">
    <location>
        <begin position="1072"/>
        <end position="1091"/>
    </location>
</feature>
<evidence type="ECO:0000313" key="15">
    <source>
        <dbReference type="Proteomes" id="UP001054126"/>
    </source>
</evidence>
<feature type="compositionally biased region" description="Acidic residues" evidence="11">
    <location>
        <begin position="1686"/>
        <end position="1695"/>
    </location>
</feature>
<dbReference type="GO" id="GO:0007015">
    <property type="term" value="P:actin filament organization"/>
    <property type="evidence" value="ECO:0007669"/>
    <property type="project" value="TreeGrafter"/>
</dbReference>
<dbReference type="Pfam" id="PF00612">
    <property type="entry name" value="IQ"/>
    <property type="match status" value="1"/>
</dbReference>
<dbReference type="InterPro" id="IPR027417">
    <property type="entry name" value="P-loop_NTPase"/>
</dbReference>
<comment type="similarity">
    <text evidence="9">Belongs to the TRAFAC class myosin-kinesin ATPase superfamily. Myosin family.</text>
</comment>
<dbReference type="PROSITE" id="PS50294">
    <property type="entry name" value="WD_REPEATS_REGION"/>
    <property type="match status" value="1"/>
</dbReference>
<feature type="transmembrane region" description="Helical" evidence="12">
    <location>
        <begin position="1969"/>
        <end position="1994"/>
    </location>
</feature>
<dbReference type="GO" id="GO:0016020">
    <property type="term" value="C:membrane"/>
    <property type="evidence" value="ECO:0007669"/>
    <property type="project" value="TreeGrafter"/>
</dbReference>
<feature type="compositionally biased region" description="Polar residues" evidence="11">
    <location>
        <begin position="1646"/>
        <end position="1659"/>
    </location>
</feature>
<dbReference type="SMART" id="SM00242">
    <property type="entry name" value="MYSc"/>
    <property type="match status" value="1"/>
</dbReference>
<evidence type="ECO:0000256" key="10">
    <source>
        <dbReference type="SAM" id="Coils"/>
    </source>
</evidence>
<dbReference type="PANTHER" id="PTHR13140">
    <property type="entry name" value="MYOSIN"/>
    <property type="match status" value="1"/>
</dbReference>
<evidence type="ECO:0000256" key="3">
    <source>
        <dbReference type="ARBA" id="ARBA00022741"/>
    </source>
</evidence>
<dbReference type="GO" id="GO:0051015">
    <property type="term" value="F:actin filament binding"/>
    <property type="evidence" value="ECO:0007669"/>
    <property type="project" value="TreeGrafter"/>
</dbReference>
<dbReference type="GO" id="GO:0000146">
    <property type="term" value="F:microfilament motor activity"/>
    <property type="evidence" value="ECO:0007669"/>
    <property type="project" value="TreeGrafter"/>
</dbReference>
<keyword evidence="12" id="KW-1133">Transmembrane helix</keyword>
<dbReference type="PROSITE" id="PS50096">
    <property type="entry name" value="IQ"/>
    <property type="match status" value="2"/>
</dbReference>
<dbReference type="Gene3D" id="1.20.120.720">
    <property type="entry name" value="Myosin VI head, motor domain, U50 subdomain"/>
    <property type="match status" value="1"/>
</dbReference>
<dbReference type="InterPro" id="IPR001609">
    <property type="entry name" value="Myosin_head_motor_dom-like"/>
</dbReference>
<dbReference type="Gene3D" id="2.130.10.10">
    <property type="entry name" value="YVTN repeat-like/Quinoprotein amine dehydrogenase"/>
    <property type="match status" value="1"/>
</dbReference>
<keyword evidence="12" id="KW-0812">Transmembrane</keyword>
<keyword evidence="5 9" id="KW-0518">Myosin</keyword>
<dbReference type="CDD" id="cd00882">
    <property type="entry name" value="Ras_like_GTPase"/>
    <property type="match status" value="1"/>
</dbReference>
<dbReference type="Pfam" id="PF00063">
    <property type="entry name" value="Myosin_head"/>
    <property type="match status" value="1"/>
</dbReference>
<organism evidence="14 15">
    <name type="scientific">Plasmodium yoelii yoelii</name>
    <dbReference type="NCBI Taxonomy" id="73239"/>
    <lineage>
        <taxon>Eukaryota</taxon>
        <taxon>Sar</taxon>
        <taxon>Alveolata</taxon>
        <taxon>Apicomplexa</taxon>
        <taxon>Aconoidasida</taxon>
        <taxon>Haemosporida</taxon>
        <taxon>Plasmodiidae</taxon>
        <taxon>Plasmodium</taxon>
        <taxon>Plasmodium (Vinckeia)</taxon>
    </lineage>
</organism>
<feature type="region of interest" description="Disordered" evidence="11">
    <location>
        <begin position="1072"/>
        <end position="1108"/>
    </location>
</feature>
<evidence type="ECO:0000256" key="7">
    <source>
        <dbReference type="ARBA" id="ARBA00023203"/>
    </source>
</evidence>
<feature type="coiled-coil region" evidence="10">
    <location>
        <begin position="1113"/>
        <end position="1140"/>
    </location>
</feature>
<dbReference type="CDD" id="cd14888">
    <property type="entry name" value="MYSc_Myo27"/>
    <property type="match status" value="1"/>
</dbReference>
<dbReference type="PROSITE" id="PS00678">
    <property type="entry name" value="WD_REPEATS_1"/>
    <property type="match status" value="1"/>
</dbReference>
<keyword evidence="2" id="KW-0677">Repeat</keyword>
<keyword evidence="12" id="KW-0472">Membrane</keyword>
<evidence type="ECO:0000256" key="1">
    <source>
        <dbReference type="ARBA" id="ARBA00022574"/>
    </source>
</evidence>
<feature type="compositionally biased region" description="Low complexity" evidence="11">
    <location>
        <begin position="1673"/>
        <end position="1685"/>
    </location>
</feature>
<feature type="coiled-coil region" evidence="10">
    <location>
        <begin position="1003"/>
        <end position="1058"/>
    </location>
</feature>
<dbReference type="Gene3D" id="3.40.850.10">
    <property type="entry name" value="Kinesin motor domain"/>
    <property type="match status" value="1"/>
</dbReference>
<dbReference type="PROSITE" id="PS50082">
    <property type="entry name" value="WD_REPEATS_2"/>
    <property type="match status" value="1"/>
</dbReference>
<reference evidence="14" key="1">
    <citation type="submission" date="2023-01" db="EMBL/GenBank/DDBJ databases">
        <title>Long-Read Genome Assembly and Gene Model Annotations for the Rodent Malaria Parasite Plasmodium yoelii 17XNL.</title>
        <authorList>
            <person name="Mitchell G.J."/>
            <person name="Sebastian A."/>
            <person name="Albert I."/>
            <person name="Lindner S.E."/>
        </authorList>
    </citation>
    <scope>NUCLEOTIDE SEQUENCE</scope>
    <source>
        <strain evidence="14">17XNL clone 1.1</strain>
    </source>
</reference>
<accession>A0AAE9X1A4</accession>
<dbReference type="InterPro" id="IPR001680">
    <property type="entry name" value="WD40_rpt"/>
</dbReference>
<dbReference type="Proteomes" id="UP001054126">
    <property type="component" value="Chromosome 13"/>
</dbReference>
<dbReference type="InterPro" id="IPR036961">
    <property type="entry name" value="Kinesin_motor_dom_sf"/>
</dbReference>
<dbReference type="GO" id="GO:0005524">
    <property type="term" value="F:ATP binding"/>
    <property type="evidence" value="ECO:0007669"/>
    <property type="project" value="UniProtKB-UniRule"/>
</dbReference>
<dbReference type="InterPro" id="IPR019775">
    <property type="entry name" value="WD40_repeat_CS"/>
</dbReference>
<dbReference type="GO" id="GO:0016459">
    <property type="term" value="C:myosin complex"/>
    <property type="evidence" value="ECO:0007669"/>
    <property type="project" value="UniProtKB-KW"/>
</dbReference>
<gene>
    <name evidence="14" type="ORF">Py17XNL_001303339</name>
</gene>
<dbReference type="Gene3D" id="3.40.50.300">
    <property type="entry name" value="P-loop containing nucleotide triphosphate hydrolases"/>
    <property type="match status" value="1"/>
</dbReference>
<dbReference type="Pfam" id="PF00400">
    <property type="entry name" value="WD40"/>
    <property type="match status" value="1"/>
</dbReference>
<evidence type="ECO:0000256" key="12">
    <source>
        <dbReference type="SAM" id="Phobius"/>
    </source>
</evidence>
<keyword evidence="7 9" id="KW-0009">Actin-binding</keyword>
<keyword evidence="10" id="KW-0175">Coiled coil</keyword>
<evidence type="ECO:0000256" key="11">
    <source>
        <dbReference type="SAM" id="MobiDB-lite"/>
    </source>
</evidence>
<evidence type="ECO:0000256" key="6">
    <source>
        <dbReference type="ARBA" id="ARBA00023175"/>
    </source>
</evidence>
<evidence type="ECO:0000256" key="9">
    <source>
        <dbReference type="PROSITE-ProRule" id="PRU00782"/>
    </source>
</evidence>
<feature type="region of interest" description="Disordered" evidence="11">
    <location>
        <begin position="1646"/>
        <end position="1695"/>
    </location>
</feature>
<dbReference type="PRINTS" id="PR00193">
    <property type="entry name" value="MYOSINHEAVY"/>
</dbReference>
<feature type="repeat" description="WD" evidence="8">
    <location>
        <begin position="1727"/>
        <end position="1768"/>
    </location>
</feature>
<dbReference type="SMART" id="SM00320">
    <property type="entry name" value="WD40"/>
    <property type="match status" value="4"/>
</dbReference>
<dbReference type="InterPro" id="IPR015943">
    <property type="entry name" value="WD40/YVTN_repeat-like_dom_sf"/>
</dbReference>
<evidence type="ECO:0000256" key="2">
    <source>
        <dbReference type="ARBA" id="ARBA00022737"/>
    </source>
</evidence>
<protein>
    <submittedName>
        <fullName evidence="14">Myosin F</fullName>
    </submittedName>
</protein>
<dbReference type="EMBL" id="CP115537">
    <property type="protein sequence ID" value="WBY60214.1"/>
    <property type="molecule type" value="Genomic_DNA"/>
</dbReference>
<name>A0AAE9X1A4_PLAYO</name>
<evidence type="ECO:0000259" key="13">
    <source>
        <dbReference type="PROSITE" id="PS51456"/>
    </source>
</evidence>
<keyword evidence="4 9" id="KW-0067">ATP-binding</keyword>
<proteinExistence type="inferred from homology"/>
<feature type="binding site" evidence="9">
    <location>
        <begin position="159"/>
        <end position="166"/>
    </location>
    <ligand>
        <name>ATP</name>
        <dbReference type="ChEBI" id="CHEBI:30616"/>
    </ligand>
</feature>
<evidence type="ECO:0000256" key="4">
    <source>
        <dbReference type="ARBA" id="ARBA00022840"/>
    </source>
</evidence>
<dbReference type="GO" id="GO:0005737">
    <property type="term" value="C:cytoplasm"/>
    <property type="evidence" value="ECO:0007669"/>
    <property type="project" value="TreeGrafter"/>
</dbReference>
<evidence type="ECO:0000256" key="8">
    <source>
        <dbReference type="PROSITE-ProRule" id="PRU00221"/>
    </source>
</evidence>
<dbReference type="PANTHER" id="PTHR13140:SF706">
    <property type="entry name" value="DILUTE CLASS UNCONVENTIONAL MYOSIN, ISOFORM C"/>
    <property type="match status" value="1"/>
</dbReference>
<dbReference type="InterPro" id="IPR000048">
    <property type="entry name" value="IQ_motif_EF-hand-BS"/>
</dbReference>
<keyword evidence="6 9" id="KW-0505">Motor protein</keyword>
<dbReference type="SMART" id="SM00015">
    <property type="entry name" value="IQ"/>
    <property type="match status" value="5"/>
</dbReference>
<evidence type="ECO:0000313" key="14">
    <source>
        <dbReference type="EMBL" id="WBY60214.1"/>
    </source>
</evidence>